<dbReference type="Proteomes" id="UP000283805">
    <property type="component" value="Unassembled WGS sequence"/>
</dbReference>
<dbReference type="InterPro" id="IPR043914">
    <property type="entry name" value="DUF5763"/>
</dbReference>
<keyword evidence="3" id="KW-1185">Reference proteome</keyword>
<proteinExistence type="predicted"/>
<sequence length="192" mass="21342">MANAETQQTTDQCKALTADGERCSRPAQDDGFCFQHDESDPTVSDSQAVEEEQADEDEQSEQAADADQEQESGEEPRSRDLGADMTAEEKTDPDEVDADVDTDHEEIEGVLAVRRTVQSSAGELIGREFDAVSEIAPTDDGWRAVVEVVERRAVPDTQDIIGRYEIELNENATVHGYRRLDRYRRGDTAAFE</sequence>
<feature type="compositionally biased region" description="Basic and acidic residues" evidence="1">
    <location>
        <begin position="19"/>
        <end position="28"/>
    </location>
</feature>
<evidence type="ECO:0000313" key="2">
    <source>
        <dbReference type="EMBL" id="RKD94866.1"/>
    </source>
</evidence>
<dbReference type="RefSeq" id="WP_120244200.1">
    <property type="nucleotide sequence ID" value="NZ_RAPO01000002.1"/>
</dbReference>
<accession>A0A419WHP8</accession>
<dbReference type="Pfam" id="PF19067">
    <property type="entry name" value="DUF5763"/>
    <property type="match status" value="1"/>
</dbReference>
<dbReference type="InterPro" id="IPR054824">
    <property type="entry name" value="GvpO-like_N"/>
</dbReference>
<dbReference type="NCBIfam" id="NF045806">
    <property type="entry name" value="GvpO_arch_Nterm"/>
    <property type="match status" value="1"/>
</dbReference>
<dbReference type="GO" id="GO:0031412">
    <property type="term" value="P:gas vesicle organization"/>
    <property type="evidence" value="ECO:0007669"/>
    <property type="project" value="InterPro"/>
</dbReference>
<comment type="caution">
    <text evidence="2">The sequence shown here is derived from an EMBL/GenBank/DDBJ whole genome shotgun (WGS) entry which is preliminary data.</text>
</comment>
<dbReference type="OrthoDB" id="205220at2157"/>
<name>A0A419WHP8_9EURY</name>
<organism evidence="2 3">
    <name type="scientific">Halopiger aswanensis</name>
    <dbReference type="NCBI Taxonomy" id="148449"/>
    <lineage>
        <taxon>Archaea</taxon>
        <taxon>Methanobacteriati</taxon>
        <taxon>Methanobacteriota</taxon>
        <taxon>Stenosarchaea group</taxon>
        <taxon>Halobacteria</taxon>
        <taxon>Halobacteriales</taxon>
        <taxon>Natrialbaceae</taxon>
        <taxon>Halopiger</taxon>
    </lineage>
</organism>
<feature type="compositionally biased region" description="Acidic residues" evidence="1">
    <location>
        <begin position="91"/>
        <end position="102"/>
    </location>
</feature>
<feature type="compositionally biased region" description="Polar residues" evidence="1">
    <location>
        <begin position="1"/>
        <end position="12"/>
    </location>
</feature>
<protein>
    <submittedName>
        <fullName evidence="2">Gas vesicle protein GvpO</fullName>
    </submittedName>
</protein>
<evidence type="ECO:0000313" key="3">
    <source>
        <dbReference type="Proteomes" id="UP000283805"/>
    </source>
</evidence>
<feature type="compositionally biased region" description="Acidic residues" evidence="1">
    <location>
        <begin position="48"/>
        <end position="73"/>
    </location>
</feature>
<dbReference type="Pfam" id="PF05800">
    <property type="entry name" value="GvpO"/>
    <property type="match status" value="1"/>
</dbReference>
<feature type="compositionally biased region" description="Basic and acidic residues" evidence="1">
    <location>
        <begin position="74"/>
        <end position="90"/>
    </location>
</feature>
<dbReference type="EMBL" id="RAPO01000002">
    <property type="protein sequence ID" value="RKD94866.1"/>
    <property type="molecule type" value="Genomic_DNA"/>
</dbReference>
<gene>
    <name evidence="2" type="ORF">ATJ93_1709</name>
</gene>
<feature type="region of interest" description="Disordered" evidence="1">
    <location>
        <begin position="1"/>
        <end position="102"/>
    </location>
</feature>
<evidence type="ECO:0000256" key="1">
    <source>
        <dbReference type="SAM" id="MobiDB-lite"/>
    </source>
</evidence>
<reference evidence="2 3" key="1">
    <citation type="submission" date="2018-09" db="EMBL/GenBank/DDBJ databases">
        <title>Genomic Encyclopedia of Archaeal and Bacterial Type Strains, Phase II (KMG-II): from individual species to whole genera.</title>
        <authorList>
            <person name="Goeker M."/>
        </authorList>
    </citation>
    <scope>NUCLEOTIDE SEQUENCE [LARGE SCALE GENOMIC DNA]</scope>
    <source>
        <strain evidence="2 3">DSM 13151</strain>
    </source>
</reference>
<dbReference type="AlphaFoldDB" id="A0A419WHP8"/>
<dbReference type="InterPro" id="IPR008634">
    <property type="entry name" value="Gas-vesicle_GvpO"/>
</dbReference>